<evidence type="ECO:0000256" key="3">
    <source>
        <dbReference type="ARBA" id="ARBA00022989"/>
    </source>
</evidence>
<sequence length="188" mass="22287">MNALYLLFYISIAAWFLSEIYYKQKFKSESKDQKKDKSTLNILWVVIIPSVFAAVTVSKLTSFHIRNQYWILYLGEFLIVIGIVFRWIIIKSLGRFFAVDVSIRENHQIKKEGSYRLVRHPSYSFALLTFLGLGLFLNNWLSLFIALVPVFLAFSYRIKVEEQVLIQQFGNEYLEYKRKTKKLIPFIY</sequence>
<dbReference type="RefSeq" id="WP_074230581.1">
    <property type="nucleotide sequence ID" value="NZ_FSRQ01000002.1"/>
</dbReference>
<evidence type="ECO:0000313" key="6">
    <source>
        <dbReference type="EMBL" id="SIO18068.1"/>
    </source>
</evidence>
<keyword evidence="3 5" id="KW-1133">Transmembrane helix</keyword>
<evidence type="ECO:0000256" key="1">
    <source>
        <dbReference type="ARBA" id="ARBA00004127"/>
    </source>
</evidence>
<dbReference type="EMBL" id="FSRQ01000002">
    <property type="protein sequence ID" value="SIO18068.1"/>
    <property type="molecule type" value="Genomic_DNA"/>
</dbReference>
<keyword evidence="7" id="KW-1185">Reference proteome</keyword>
<dbReference type="PANTHER" id="PTHR43847">
    <property type="entry name" value="BLL3993 PROTEIN"/>
    <property type="match status" value="1"/>
</dbReference>
<evidence type="ECO:0000256" key="4">
    <source>
        <dbReference type="ARBA" id="ARBA00023136"/>
    </source>
</evidence>
<name>A0A1N6HDZ8_9FLAO</name>
<dbReference type="InterPro" id="IPR052527">
    <property type="entry name" value="Metal_cation-efflux_comp"/>
</dbReference>
<dbReference type="GO" id="GO:0032259">
    <property type="term" value="P:methylation"/>
    <property type="evidence" value="ECO:0007669"/>
    <property type="project" value="UniProtKB-KW"/>
</dbReference>
<dbReference type="OrthoDB" id="9809773at2"/>
<dbReference type="GO" id="GO:0008168">
    <property type="term" value="F:methyltransferase activity"/>
    <property type="evidence" value="ECO:0007669"/>
    <property type="project" value="UniProtKB-KW"/>
</dbReference>
<organism evidence="6 7">
    <name type="scientific">Chryseobacterium scophthalmum</name>
    <dbReference type="NCBI Taxonomy" id="59733"/>
    <lineage>
        <taxon>Bacteria</taxon>
        <taxon>Pseudomonadati</taxon>
        <taxon>Bacteroidota</taxon>
        <taxon>Flavobacteriia</taxon>
        <taxon>Flavobacteriales</taxon>
        <taxon>Weeksellaceae</taxon>
        <taxon>Chryseobacterium group</taxon>
        <taxon>Chryseobacterium</taxon>
    </lineage>
</organism>
<comment type="subcellular location">
    <subcellularLocation>
        <location evidence="1">Endomembrane system</location>
        <topology evidence="1">Multi-pass membrane protein</topology>
    </subcellularLocation>
</comment>
<evidence type="ECO:0000313" key="7">
    <source>
        <dbReference type="Proteomes" id="UP000184782"/>
    </source>
</evidence>
<proteinExistence type="predicted"/>
<feature type="transmembrane region" description="Helical" evidence="5">
    <location>
        <begin position="42"/>
        <end position="63"/>
    </location>
</feature>
<keyword evidence="4 5" id="KW-0472">Membrane</keyword>
<feature type="transmembrane region" description="Helical" evidence="5">
    <location>
        <begin position="6"/>
        <end position="22"/>
    </location>
</feature>
<accession>A0A1N6HDZ8</accession>
<dbReference type="Proteomes" id="UP000184782">
    <property type="component" value="Unassembled WGS sequence"/>
</dbReference>
<protein>
    <submittedName>
        <fullName evidence="6">Protein-S-isoprenylcysteine O-methyltransferase Ste14</fullName>
    </submittedName>
</protein>
<dbReference type="Gene3D" id="1.20.120.1630">
    <property type="match status" value="1"/>
</dbReference>
<evidence type="ECO:0000256" key="2">
    <source>
        <dbReference type="ARBA" id="ARBA00022692"/>
    </source>
</evidence>
<reference evidence="7" key="1">
    <citation type="submission" date="2016-12" db="EMBL/GenBank/DDBJ databases">
        <authorList>
            <person name="Varghese N."/>
            <person name="Submissions S."/>
        </authorList>
    </citation>
    <scope>NUCLEOTIDE SEQUENCE [LARGE SCALE GENOMIC DNA]</scope>
    <source>
        <strain evidence="7">DSM 16779</strain>
    </source>
</reference>
<dbReference type="Pfam" id="PF04191">
    <property type="entry name" value="PEMT"/>
    <property type="match status" value="1"/>
</dbReference>
<keyword evidence="6" id="KW-0808">Transferase</keyword>
<keyword evidence="2 5" id="KW-0812">Transmembrane</keyword>
<gene>
    <name evidence="6" type="ORF">SAMN05421769_2437</name>
</gene>
<dbReference type="InterPro" id="IPR007318">
    <property type="entry name" value="Phopholipid_MeTrfase"/>
</dbReference>
<dbReference type="AlphaFoldDB" id="A0A1N6HDZ8"/>
<feature type="transmembrane region" description="Helical" evidence="5">
    <location>
        <begin position="69"/>
        <end position="89"/>
    </location>
</feature>
<dbReference type="STRING" id="59733.SAMN05421769_2437"/>
<dbReference type="GO" id="GO:0012505">
    <property type="term" value="C:endomembrane system"/>
    <property type="evidence" value="ECO:0007669"/>
    <property type="project" value="UniProtKB-SubCell"/>
</dbReference>
<keyword evidence="6" id="KW-0489">Methyltransferase</keyword>
<evidence type="ECO:0000256" key="5">
    <source>
        <dbReference type="SAM" id="Phobius"/>
    </source>
</evidence>
<feature type="transmembrane region" description="Helical" evidence="5">
    <location>
        <begin position="125"/>
        <end position="154"/>
    </location>
</feature>
<dbReference type="PANTHER" id="PTHR43847:SF1">
    <property type="entry name" value="BLL3993 PROTEIN"/>
    <property type="match status" value="1"/>
</dbReference>